<dbReference type="InterPro" id="IPR023210">
    <property type="entry name" value="NADP_OxRdtase_dom"/>
</dbReference>
<dbReference type="EMBL" id="FNRF01000003">
    <property type="protein sequence ID" value="SEA61370.1"/>
    <property type="molecule type" value="Genomic_DNA"/>
</dbReference>
<feature type="domain" description="NADP-dependent oxidoreductase" evidence="4">
    <location>
        <begin position="31"/>
        <end position="320"/>
    </location>
</feature>
<reference evidence="5 6" key="1">
    <citation type="submission" date="2016-10" db="EMBL/GenBank/DDBJ databases">
        <authorList>
            <person name="de Groot N.N."/>
        </authorList>
    </citation>
    <scope>NUCLEOTIDE SEQUENCE [LARGE SCALE GENOMIC DNA]</scope>
    <source>
        <strain evidence="5 6">D31d</strain>
    </source>
</reference>
<comment type="similarity">
    <text evidence="1">Belongs to the shaker potassium channel beta subunit family.</text>
</comment>
<dbReference type="PANTHER" id="PTHR43150">
    <property type="entry name" value="HYPERKINETIC, ISOFORM M"/>
    <property type="match status" value="1"/>
</dbReference>
<dbReference type="CDD" id="cd19089">
    <property type="entry name" value="AKR_AKR14A1_2"/>
    <property type="match status" value="1"/>
</dbReference>
<dbReference type="Gene3D" id="3.20.20.100">
    <property type="entry name" value="NADP-dependent oxidoreductase domain"/>
    <property type="match status" value="1"/>
</dbReference>
<keyword evidence="2" id="KW-0521">NADP</keyword>
<evidence type="ECO:0000256" key="3">
    <source>
        <dbReference type="ARBA" id="ARBA00023002"/>
    </source>
</evidence>
<keyword evidence="3" id="KW-0560">Oxidoreductase</keyword>
<dbReference type="GO" id="GO:0051596">
    <property type="term" value="P:methylglyoxal catabolic process"/>
    <property type="evidence" value="ECO:0007669"/>
    <property type="project" value="TreeGrafter"/>
</dbReference>
<dbReference type="InterPro" id="IPR005399">
    <property type="entry name" value="K_chnl_volt-dep_bsu_KCNAB-rel"/>
</dbReference>
<evidence type="ECO:0000256" key="2">
    <source>
        <dbReference type="ARBA" id="ARBA00022857"/>
    </source>
</evidence>
<sequence length="323" mass="36848">MKENYFADKNRYDNGMEFERCGRSGVLLPKVSLGFWHNFGSVDPYERSREITHYAFDHGITHFDLANNYGPVYGSAEETMGRLMDEDFRPYRDELFISSKAGYDMWPGPYGNWGSRKYLMASLDQSLKRMKIDYVDLFYSHRYDPETPLEETLQALVDIVRQGKALYVGISNWPLEPLKFGYEYLKAHDVPLLIYQGRLSMLDRKPMETGILDFCAEKGVGFIAFSPLAQGLLTDRYLNGVPADSRMSKGKFLKEEMLTPELLAKLKRYNEIATSRDETLAEMALAWVLHQKGVTSVLVGASSTAQLEKNLKCVCAAPFDDVL</sequence>
<dbReference type="GO" id="GO:0016491">
    <property type="term" value="F:oxidoreductase activity"/>
    <property type="evidence" value="ECO:0007669"/>
    <property type="project" value="UniProtKB-KW"/>
</dbReference>
<dbReference type="OrthoDB" id="9804790at2"/>
<evidence type="ECO:0000256" key="1">
    <source>
        <dbReference type="ARBA" id="ARBA00006515"/>
    </source>
</evidence>
<name>A0A1H4CM31_XYLRU</name>
<gene>
    <name evidence="5" type="ORF">SAMN05216462_2032</name>
</gene>
<evidence type="ECO:0000313" key="5">
    <source>
        <dbReference type="EMBL" id="SEA61370.1"/>
    </source>
</evidence>
<accession>A0A1H4CM31</accession>
<dbReference type="SUPFAM" id="SSF51430">
    <property type="entry name" value="NAD(P)-linked oxidoreductase"/>
    <property type="match status" value="1"/>
</dbReference>
<dbReference type="PANTHER" id="PTHR43150:SF4">
    <property type="entry name" value="L-GLYCERALDEHYDE 3-PHOSPHATE REDUCTASE"/>
    <property type="match status" value="1"/>
</dbReference>
<dbReference type="InterPro" id="IPR036812">
    <property type="entry name" value="NAD(P)_OxRdtase_dom_sf"/>
</dbReference>
<protein>
    <submittedName>
        <fullName evidence="5">L-glyceraldehyde 3-phosphate reductase</fullName>
    </submittedName>
</protein>
<evidence type="ECO:0000259" key="4">
    <source>
        <dbReference type="Pfam" id="PF00248"/>
    </source>
</evidence>
<dbReference type="Proteomes" id="UP000182257">
    <property type="component" value="Unassembled WGS sequence"/>
</dbReference>
<organism evidence="5 6">
    <name type="scientific">Xylanibacter ruminicola</name>
    <name type="common">Prevotella ruminicola</name>
    <dbReference type="NCBI Taxonomy" id="839"/>
    <lineage>
        <taxon>Bacteria</taxon>
        <taxon>Pseudomonadati</taxon>
        <taxon>Bacteroidota</taxon>
        <taxon>Bacteroidia</taxon>
        <taxon>Bacteroidales</taxon>
        <taxon>Prevotellaceae</taxon>
        <taxon>Xylanibacter</taxon>
    </lineage>
</organism>
<dbReference type="Pfam" id="PF00248">
    <property type="entry name" value="Aldo_ket_red"/>
    <property type="match status" value="1"/>
</dbReference>
<dbReference type="AlphaFoldDB" id="A0A1H4CM31"/>
<dbReference type="RefSeq" id="WP_074761401.1">
    <property type="nucleotide sequence ID" value="NZ_FNRF01000003.1"/>
</dbReference>
<evidence type="ECO:0000313" key="6">
    <source>
        <dbReference type="Proteomes" id="UP000182257"/>
    </source>
</evidence>
<proteinExistence type="inferred from homology"/>